<evidence type="ECO:0000313" key="19">
    <source>
        <dbReference type="Proteomes" id="UP001465153"/>
    </source>
</evidence>
<evidence type="ECO:0000256" key="2">
    <source>
        <dbReference type="ARBA" id="ARBA00008531"/>
    </source>
</evidence>
<keyword evidence="14" id="KW-0175">Coiled coil</keyword>
<dbReference type="SMART" id="SM00382">
    <property type="entry name" value="AAA"/>
    <property type="match status" value="1"/>
</dbReference>
<dbReference type="NCBIfam" id="TIGR03499">
    <property type="entry name" value="FlhF"/>
    <property type="match status" value="1"/>
</dbReference>
<comment type="function">
    <text evidence="12">Necessary for flagellar biosynthesis. May be involved in translocation of the flagellum.</text>
</comment>
<keyword evidence="8" id="KW-0653">Protein transport</keyword>
<keyword evidence="18" id="KW-0966">Cell projection</keyword>
<feature type="region of interest" description="Disordered" evidence="15">
    <location>
        <begin position="91"/>
        <end position="143"/>
    </location>
</feature>
<comment type="caution">
    <text evidence="18">The sequence shown here is derived from an EMBL/GenBank/DDBJ whole genome shotgun (WGS) entry which is preliminary data.</text>
</comment>
<evidence type="ECO:0000256" key="15">
    <source>
        <dbReference type="SAM" id="MobiDB-lite"/>
    </source>
</evidence>
<dbReference type="PANTHER" id="PTHR43134">
    <property type="entry name" value="SIGNAL RECOGNITION PARTICLE RECEPTOR SUBUNIT ALPHA"/>
    <property type="match status" value="1"/>
</dbReference>
<evidence type="ECO:0000259" key="16">
    <source>
        <dbReference type="SMART" id="SM00382"/>
    </source>
</evidence>
<evidence type="ECO:0000256" key="5">
    <source>
        <dbReference type="ARBA" id="ARBA00022475"/>
    </source>
</evidence>
<keyword evidence="7" id="KW-1005">Bacterial flagellum biogenesis</keyword>
<evidence type="ECO:0000256" key="12">
    <source>
        <dbReference type="ARBA" id="ARBA00025337"/>
    </source>
</evidence>
<feature type="coiled-coil region" evidence="14">
    <location>
        <begin position="246"/>
        <end position="273"/>
    </location>
</feature>
<evidence type="ECO:0000256" key="11">
    <source>
        <dbReference type="ARBA" id="ARBA00023225"/>
    </source>
</evidence>
<evidence type="ECO:0000256" key="7">
    <source>
        <dbReference type="ARBA" id="ARBA00022795"/>
    </source>
</evidence>
<keyword evidence="18" id="KW-0969">Cilium</keyword>
<dbReference type="InterPro" id="IPR000897">
    <property type="entry name" value="SRP54_GTPase_dom"/>
</dbReference>
<dbReference type="SMART" id="SM00962">
    <property type="entry name" value="SRP54"/>
    <property type="match status" value="1"/>
</dbReference>
<dbReference type="Pfam" id="PF00448">
    <property type="entry name" value="SRP54"/>
    <property type="match status" value="1"/>
</dbReference>
<dbReference type="InterPro" id="IPR020006">
    <property type="entry name" value="FlhF"/>
</dbReference>
<dbReference type="CDD" id="cd17873">
    <property type="entry name" value="FlhF"/>
    <property type="match status" value="1"/>
</dbReference>
<keyword evidence="6" id="KW-0547">Nucleotide-binding</keyword>
<evidence type="ECO:0000256" key="6">
    <source>
        <dbReference type="ARBA" id="ARBA00022741"/>
    </source>
</evidence>
<feature type="domain" description="SRP54-type proteins GTP-binding" evidence="17">
    <location>
        <begin position="341"/>
        <end position="532"/>
    </location>
</feature>
<comment type="subcellular location">
    <subcellularLocation>
        <location evidence="1">Cell membrane</location>
        <topology evidence="1">Peripheral membrane protein</topology>
        <orientation evidence="1">Cytoplasmic side</orientation>
    </subcellularLocation>
</comment>
<keyword evidence="4" id="KW-0813">Transport</keyword>
<dbReference type="SUPFAM" id="SSF52540">
    <property type="entry name" value="P-loop containing nucleoside triphosphate hydrolases"/>
    <property type="match status" value="1"/>
</dbReference>
<feature type="region of interest" description="Disordered" evidence="15">
    <location>
        <begin position="157"/>
        <end position="181"/>
    </location>
</feature>
<dbReference type="Gene3D" id="3.40.50.300">
    <property type="entry name" value="P-loop containing nucleotide triphosphate hydrolases"/>
    <property type="match status" value="1"/>
</dbReference>
<keyword evidence="19" id="KW-1185">Reference proteome</keyword>
<evidence type="ECO:0000256" key="10">
    <source>
        <dbReference type="ARBA" id="ARBA00023136"/>
    </source>
</evidence>
<dbReference type="Gene3D" id="1.20.120.1380">
    <property type="entry name" value="Flagellar FlhF biosynthesis protein, N domain"/>
    <property type="match status" value="1"/>
</dbReference>
<dbReference type="Proteomes" id="UP001465153">
    <property type="component" value="Unassembled WGS sequence"/>
</dbReference>
<evidence type="ECO:0000256" key="1">
    <source>
        <dbReference type="ARBA" id="ARBA00004413"/>
    </source>
</evidence>
<name>A0ABQ0AAH9_9GAMM</name>
<reference evidence="18 19" key="1">
    <citation type="submission" date="2024-04" db="EMBL/GenBank/DDBJ databases">
        <title>Draft genome sequence of Sessilibacter corallicola NBRC 116591.</title>
        <authorList>
            <person name="Miyakawa T."/>
            <person name="Kusuya Y."/>
            <person name="Miura T."/>
        </authorList>
    </citation>
    <scope>NUCLEOTIDE SEQUENCE [LARGE SCALE GENOMIC DNA]</scope>
    <source>
        <strain evidence="18 19">KU-00831-HH</strain>
    </source>
</reference>
<feature type="compositionally biased region" description="Polar residues" evidence="15">
    <location>
        <begin position="98"/>
        <end position="132"/>
    </location>
</feature>
<evidence type="ECO:0000256" key="14">
    <source>
        <dbReference type="SAM" id="Coils"/>
    </source>
</evidence>
<dbReference type="PANTHER" id="PTHR43134:SF3">
    <property type="entry name" value="FLAGELLAR BIOSYNTHESIS PROTEIN FLHF"/>
    <property type="match status" value="1"/>
</dbReference>
<evidence type="ECO:0000256" key="3">
    <source>
        <dbReference type="ARBA" id="ARBA00014919"/>
    </source>
</evidence>
<keyword evidence="9" id="KW-0342">GTP-binding</keyword>
<evidence type="ECO:0000259" key="17">
    <source>
        <dbReference type="SMART" id="SM00962"/>
    </source>
</evidence>
<keyword evidence="5" id="KW-1003">Cell membrane</keyword>
<accession>A0ABQ0AAH9</accession>
<gene>
    <name evidence="18" type="primary">flhF</name>
    <name evidence="18" type="ORF">NBRC116591_23830</name>
</gene>
<organism evidence="18 19">
    <name type="scientific">Sessilibacter corallicola</name>
    <dbReference type="NCBI Taxonomy" id="2904075"/>
    <lineage>
        <taxon>Bacteria</taxon>
        <taxon>Pseudomonadati</taxon>
        <taxon>Pseudomonadota</taxon>
        <taxon>Gammaproteobacteria</taxon>
        <taxon>Cellvibrionales</taxon>
        <taxon>Cellvibrionaceae</taxon>
        <taxon>Sessilibacter</taxon>
    </lineage>
</organism>
<evidence type="ECO:0000256" key="8">
    <source>
        <dbReference type="ARBA" id="ARBA00022927"/>
    </source>
</evidence>
<keyword evidence="11" id="KW-1006">Bacterial flagellum protein export</keyword>
<evidence type="ECO:0000256" key="9">
    <source>
        <dbReference type="ARBA" id="ARBA00023134"/>
    </source>
</evidence>
<sequence length="559" mass="61931">MQVKRFKAADMRRALEMVRTDLGDDAVILSNANHGNYVEVLATADDCSTWLATNTKEQENKSVFAKYEAEPDQDALALLSDLDLEANNHHQRIDDSKQQAGSDLPRSTQSQSTLTSIAGRASSESVSNNTSDHSSRQKAYKKSYLSEQLDKLEREKVENSKLRFKQAKTNTSTRHSVPEDDSINSAQETINFSENSFFKKLMQENVRGIQPDQTDTLDSIETKAEAFEAKPIEAKQPTPKVTTVESSEYRQEIKSLQSELSDMRELLEQQLVESQQLRLKGSQIVVDRRLSALGFDSGFRAEIHRNIESPSDNNTQTYWRPVLGYLAKKINTLPYDLITTGGRLAFIGPTGAGKTTTIAKLATRYVLEFGRESIAIVTTDNERLGSQSQLKSLANILQIPMRTVEETSELVDVLASLDPYRLVLIDTPGVNIRDIDSNSWFNTLNNLNSISKLFVTATNVQGGFQSKLMSIAREANSRAIVLTKLDECLSLGESIKAVIHSEIPVAYLSNGQNIPSDIHLAKANKLLEIAVKLGQSKLAVETESELPNSGLKFKASLGA</sequence>
<evidence type="ECO:0000313" key="18">
    <source>
        <dbReference type="EMBL" id="GAA6168572.1"/>
    </source>
</evidence>
<dbReference type="InterPro" id="IPR003593">
    <property type="entry name" value="AAA+_ATPase"/>
</dbReference>
<dbReference type="RefSeq" id="WP_353303295.1">
    <property type="nucleotide sequence ID" value="NZ_BAABWN010000007.1"/>
</dbReference>
<comment type="similarity">
    <text evidence="2">Belongs to the GTP-binding SRP family.</text>
</comment>
<keyword evidence="18" id="KW-0282">Flagellum</keyword>
<proteinExistence type="inferred from homology"/>
<dbReference type="EMBL" id="BAABWN010000007">
    <property type="protein sequence ID" value="GAA6168572.1"/>
    <property type="molecule type" value="Genomic_DNA"/>
</dbReference>
<evidence type="ECO:0000256" key="4">
    <source>
        <dbReference type="ARBA" id="ARBA00022448"/>
    </source>
</evidence>
<feature type="domain" description="AAA+ ATPase" evidence="16">
    <location>
        <begin position="340"/>
        <end position="486"/>
    </location>
</feature>
<dbReference type="InterPro" id="IPR047040">
    <property type="entry name" value="FlhF__GTPase_dom"/>
</dbReference>
<protein>
    <recommendedName>
        <fullName evidence="3 13">Flagellar biosynthesis protein FlhF</fullName>
    </recommendedName>
</protein>
<keyword evidence="10" id="KW-0472">Membrane</keyword>
<dbReference type="InterPro" id="IPR027417">
    <property type="entry name" value="P-loop_NTPase"/>
</dbReference>
<evidence type="ECO:0000256" key="13">
    <source>
        <dbReference type="NCBIfam" id="TIGR03499"/>
    </source>
</evidence>